<dbReference type="EMBL" id="CWOW01000009">
    <property type="protein sequence ID" value="CSA60511.1"/>
    <property type="molecule type" value="Genomic_DNA"/>
</dbReference>
<dbReference type="AlphaFoldDB" id="A0A655QJC7"/>
<accession>A0A655QJC7</accession>
<evidence type="ECO:0000313" key="1">
    <source>
        <dbReference type="EMBL" id="CSA60511.1"/>
    </source>
</evidence>
<reference evidence="1 2" key="1">
    <citation type="submission" date="2015-07" db="EMBL/GenBank/DDBJ databases">
        <authorList>
            <consortium name="Pathogen Informatics"/>
        </authorList>
    </citation>
    <scope>NUCLEOTIDE SEQUENCE [LARGE SCALE GENOMIC DNA]</scope>
    <source>
        <strain evidence="1 2">A51</strain>
    </source>
</reference>
<organism evidence="1 2">
    <name type="scientific">Vibrio cholerae</name>
    <dbReference type="NCBI Taxonomy" id="666"/>
    <lineage>
        <taxon>Bacteria</taxon>
        <taxon>Pseudomonadati</taxon>
        <taxon>Pseudomonadota</taxon>
        <taxon>Gammaproteobacteria</taxon>
        <taxon>Vibrionales</taxon>
        <taxon>Vibrionaceae</taxon>
        <taxon>Vibrio</taxon>
    </lineage>
</organism>
<evidence type="ECO:0000313" key="2">
    <source>
        <dbReference type="Proteomes" id="UP000044806"/>
    </source>
</evidence>
<name>A0A655QJC7_VIBCL</name>
<gene>
    <name evidence="1" type="ORF">ERS013165_01978</name>
</gene>
<protein>
    <submittedName>
        <fullName evidence="1">Uncharacterized protein</fullName>
    </submittedName>
</protein>
<sequence length="92" mass="10337">MGDIDAVFGLGTMILHLINQLMSRVSMARNPLSGALDSIGGLRYGLDVAVLCRQRLMHFLRRQMQLIGQFTQWTRRVHHSTENGTDPSGSHF</sequence>
<proteinExistence type="predicted"/>
<dbReference type="Proteomes" id="UP000044806">
    <property type="component" value="Unassembled WGS sequence"/>
</dbReference>